<feature type="chain" id="PRO_5045910451" description="SLH domain-containing protein" evidence="1">
    <location>
        <begin position="22"/>
        <end position="409"/>
    </location>
</feature>
<dbReference type="InterPro" id="IPR001119">
    <property type="entry name" value="SLH_dom"/>
</dbReference>
<dbReference type="Proteomes" id="UP000054526">
    <property type="component" value="Unassembled WGS sequence"/>
</dbReference>
<feature type="signal peptide" evidence="1">
    <location>
        <begin position="1"/>
        <end position="21"/>
    </location>
</feature>
<comment type="caution">
    <text evidence="3">The sequence shown here is derived from an EMBL/GenBank/DDBJ whole genome shotgun (WGS) entry which is preliminary data.</text>
</comment>
<proteinExistence type="predicted"/>
<gene>
    <name evidence="3" type="ORF">SD71_18170</name>
</gene>
<dbReference type="PANTHER" id="PTHR43308:SF5">
    <property type="entry name" value="S-LAYER PROTEIN _ PEPTIDOGLYCAN ENDO-BETA-N-ACETYLGLUCOSAMINIDASE"/>
    <property type="match status" value="1"/>
</dbReference>
<protein>
    <recommendedName>
        <fullName evidence="2">SLH domain-containing protein</fullName>
    </recommendedName>
</protein>
<evidence type="ECO:0000256" key="1">
    <source>
        <dbReference type="SAM" id="SignalP"/>
    </source>
</evidence>
<evidence type="ECO:0000259" key="2">
    <source>
        <dbReference type="PROSITE" id="PS51272"/>
    </source>
</evidence>
<sequence length="409" mass="46288">MKKWILILAAMTFALAVPVYAQNDTPAAPKFKDLPVNHWAYEPIMLGVHKGYIKGGTDGTFRPHDSVTVAEFIKMTFMSLTDNSSGFVWWGDQYLAMIPEWYQSSFNSGTVNFEQGSPWYSNYIATAQNLGIISDEYAGRYDEPLTRERAAKILNNVDDIFHGPFSREYAMIAGAQLFKDFNRSDTYFQEYIGDVALRGIMNGNEQGYFNPKATITRAEAAQICMVLADDSLRKKTEVNLAGVPYSTVPLPGYGSMTFVFANEEMKMVYDNMYARQKDYPGATNAYTGQLLYYKNEGFKLKGFEDTFYVNLHEPTTSDFGISFTGNVYTMTISTEIGMFERATDDINYFSSLIFKDSIGEFFTEVKVTLQSARTNKYNQSSKIIEGRQVIINSYTDFINVGISAYQDKI</sequence>
<dbReference type="PANTHER" id="PTHR43308">
    <property type="entry name" value="OUTER MEMBRANE PROTEIN ALPHA-RELATED"/>
    <property type="match status" value="1"/>
</dbReference>
<keyword evidence="1" id="KW-0732">Signal</keyword>
<dbReference type="InterPro" id="IPR051465">
    <property type="entry name" value="Cell_Envelope_Struct_Comp"/>
</dbReference>
<dbReference type="PROSITE" id="PS51272">
    <property type="entry name" value="SLH"/>
    <property type="match status" value="2"/>
</dbReference>
<evidence type="ECO:0000313" key="3">
    <source>
        <dbReference type="EMBL" id="KIL34687.1"/>
    </source>
</evidence>
<feature type="domain" description="SLH" evidence="2">
    <location>
        <begin position="27"/>
        <end position="90"/>
    </location>
</feature>
<keyword evidence="4" id="KW-1185">Reference proteome</keyword>
<reference evidence="3 4" key="1">
    <citation type="submission" date="2014-12" db="EMBL/GenBank/DDBJ databases">
        <title>Draft genome sequence of Cohnella kolymensis strain B-2846.</title>
        <authorList>
            <person name="Karlyshev A.V."/>
            <person name="Kudryashova E.B."/>
        </authorList>
    </citation>
    <scope>NUCLEOTIDE SEQUENCE [LARGE SCALE GENOMIC DNA]</scope>
    <source>
        <strain evidence="3 4">VKM B-2846</strain>
    </source>
</reference>
<feature type="domain" description="SLH" evidence="2">
    <location>
        <begin position="175"/>
        <end position="238"/>
    </location>
</feature>
<dbReference type="Pfam" id="PF00395">
    <property type="entry name" value="SLH"/>
    <property type="match status" value="2"/>
</dbReference>
<organism evidence="3 4">
    <name type="scientific">Cohnella kolymensis</name>
    <dbReference type="NCBI Taxonomy" id="1590652"/>
    <lineage>
        <taxon>Bacteria</taxon>
        <taxon>Bacillati</taxon>
        <taxon>Bacillota</taxon>
        <taxon>Bacilli</taxon>
        <taxon>Bacillales</taxon>
        <taxon>Paenibacillaceae</taxon>
        <taxon>Cohnella</taxon>
    </lineage>
</organism>
<name>A0ABR5A194_9BACL</name>
<accession>A0ABR5A194</accession>
<dbReference type="EMBL" id="JXAL01000027">
    <property type="protein sequence ID" value="KIL34687.1"/>
    <property type="molecule type" value="Genomic_DNA"/>
</dbReference>
<dbReference type="RefSeq" id="WP_041066399.1">
    <property type="nucleotide sequence ID" value="NZ_JXAL01000027.1"/>
</dbReference>
<evidence type="ECO:0000313" key="4">
    <source>
        <dbReference type="Proteomes" id="UP000054526"/>
    </source>
</evidence>